<proteinExistence type="predicted"/>
<dbReference type="InterPro" id="IPR032675">
    <property type="entry name" value="LRR_dom_sf"/>
</dbReference>
<gene>
    <name evidence="2" type="ORF">C8Q71DRAFT_843686</name>
</gene>
<sequence>MCTAPSRVLEIPHLLEQILGQFAPQWTDEPELIVMRRRDGRKARDERRTLTELACVSKGFMGPALDILWRNLDDLAALLRILPSFQLSGSWYTITEDITPKQWSRFQEYARRVRGLRWIHFIASTMMDIVWVILERHSADQPLLPRLHTLVVHGVDVSKPAPLSLLLSPSIRTLRMSFADGPIRPGARTNPFLRQSATGVLIQLVVAALPDLSSFSIDSGMPSDVPSRYLTSLTQLHRLERLELVYSNAVVDHQVLQHISHMTSLKALDLKISFNGLSNSDRLHLGEAFTGLEELNVSGSAHDIQRLFESDAVRCPNLTSLCLTGLETVSTEALKDAVAAACKKLSQSLNEVNMFVSGDTFSTTLSLMDVLQPYLSFREMENMSIELDGCIPRMDDEAALACASAWPDLHSFSAHYGPASRRPAQFPKQPTVAALIEFARRCPRLDFLTLSILDVRTLPPPRSVAPIGQESLSLLQTRMYIGGKTANLLDLAIILDLLFPRLGTRQPSISTTQTDVTRNILNGDMHEAPVRMTQLLLAAMCARRELSSGSIPMATDSESEDTDPESAQVSEHGSDDSDEVMVWGS</sequence>
<evidence type="ECO:0000313" key="3">
    <source>
        <dbReference type="Proteomes" id="UP000814176"/>
    </source>
</evidence>
<evidence type="ECO:0000313" key="2">
    <source>
        <dbReference type="EMBL" id="KAH9829589.1"/>
    </source>
</evidence>
<dbReference type="GeneID" id="72007305"/>
<dbReference type="Gene3D" id="3.80.10.10">
    <property type="entry name" value="Ribonuclease Inhibitor"/>
    <property type="match status" value="1"/>
</dbReference>
<dbReference type="Proteomes" id="UP000814176">
    <property type="component" value="Unassembled WGS sequence"/>
</dbReference>
<organism evidence="2 3">
    <name type="scientific">Rhodofomes roseus</name>
    <dbReference type="NCBI Taxonomy" id="34475"/>
    <lineage>
        <taxon>Eukaryota</taxon>
        <taxon>Fungi</taxon>
        <taxon>Dikarya</taxon>
        <taxon>Basidiomycota</taxon>
        <taxon>Agaricomycotina</taxon>
        <taxon>Agaricomycetes</taxon>
        <taxon>Polyporales</taxon>
        <taxon>Rhodofomes</taxon>
    </lineage>
</organism>
<accession>A0ABQ8JZT2</accession>
<dbReference type="RefSeq" id="XP_047773045.1">
    <property type="nucleotide sequence ID" value="XM_047926573.1"/>
</dbReference>
<dbReference type="EMBL" id="JADCUA010000037">
    <property type="protein sequence ID" value="KAH9829589.1"/>
    <property type="molecule type" value="Genomic_DNA"/>
</dbReference>
<evidence type="ECO:0008006" key="4">
    <source>
        <dbReference type="Google" id="ProtNLM"/>
    </source>
</evidence>
<protein>
    <recommendedName>
        <fullName evidence="4">F-box domain-containing protein</fullName>
    </recommendedName>
</protein>
<feature type="region of interest" description="Disordered" evidence="1">
    <location>
        <begin position="549"/>
        <end position="585"/>
    </location>
</feature>
<evidence type="ECO:0000256" key="1">
    <source>
        <dbReference type="SAM" id="MobiDB-lite"/>
    </source>
</evidence>
<dbReference type="SUPFAM" id="SSF52047">
    <property type="entry name" value="RNI-like"/>
    <property type="match status" value="1"/>
</dbReference>
<name>A0ABQ8JZT2_9APHY</name>
<keyword evidence="3" id="KW-1185">Reference proteome</keyword>
<comment type="caution">
    <text evidence="2">The sequence shown here is derived from an EMBL/GenBank/DDBJ whole genome shotgun (WGS) entry which is preliminary data.</text>
</comment>
<reference evidence="2 3" key="1">
    <citation type="journal article" date="2021" name="Environ. Microbiol.">
        <title>Gene family expansions and transcriptome signatures uncover fungal adaptations to wood decay.</title>
        <authorList>
            <person name="Hage H."/>
            <person name="Miyauchi S."/>
            <person name="Viragh M."/>
            <person name="Drula E."/>
            <person name="Min B."/>
            <person name="Chaduli D."/>
            <person name="Navarro D."/>
            <person name="Favel A."/>
            <person name="Norest M."/>
            <person name="Lesage-Meessen L."/>
            <person name="Balint B."/>
            <person name="Merenyi Z."/>
            <person name="de Eugenio L."/>
            <person name="Morin E."/>
            <person name="Martinez A.T."/>
            <person name="Baldrian P."/>
            <person name="Stursova M."/>
            <person name="Martinez M.J."/>
            <person name="Novotny C."/>
            <person name="Magnuson J.K."/>
            <person name="Spatafora J.W."/>
            <person name="Maurice S."/>
            <person name="Pangilinan J."/>
            <person name="Andreopoulos W."/>
            <person name="LaButti K."/>
            <person name="Hundley H."/>
            <person name="Na H."/>
            <person name="Kuo A."/>
            <person name="Barry K."/>
            <person name="Lipzen A."/>
            <person name="Henrissat B."/>
            <person name="Riley R."/>
            <person name="Ahrendt S."/>
            <person name="Nagy L.G."/>
            <person name="Grigoriev I.V."/>
            <person name="Martin F."/>
            <person name="Rosso M.N."/>
        </authorList>
    </citation>
    <scope>NUCLEOTIDE SEQUENCE [LARGE SCALE GENOMIC DNA]</scope>
    <source>
        <strain evidence="2 3">CIRM-BRFM 1785</strain>
    </source>
</reference>